<dbReference type="AlphaFoldDB" id="A0A0X8GYQ2"/>
<dbReference type="STRING" id="1514105.AOC36_02385"/>
<dbReference type="SUPFAM" id="SSF160379">
    <property type="entry name" value="SP0830-like"/>
    <property type="match status" value="1"/>
</dbReference>
<evidence type="ECO:0008006" key="3">
    <source>
        <dbReference type="Google" id="ProtNLM"/>
    </source>
</evidence>
<dbReference type="Gene3D" id="3.30.70.1280">
    <property type="entry name" value="SP0830-like domains"/>
    <property type="match status" value="1"/>
</dbReference>
<dbReference type="PANTHER" id="PTHR36439">
    <property type="entry name" value="BLL4334 PROTEIN"/>
    <property type="match status" value="1"/>
</dbReference>
<dbReference type="Proteomes" id="UP000063781">
    <property type="component" value="Chromosome"/>
</dbReference>
<evidence type="ECO:0000313" key="1">
    <source>
        <dbReference type="EMBL" id="AMC92871.1"/>
    </source>
</evidence>
<sequence length="177" mass="20155">MIWVCLLRGINVGGNHKVDMKRLKDVFSEKGYHNIKTYINSGNVLFESSDTQDTLTTEITQCVKDVFDVDTQVLILDKQTFIAIAQAIPDAFVNDSTYKADVVFYLEGFNPYVFSFKEGIDQVVYHKSALIHCVLREHQTRSGLKKIIGTPSFKKITIRNVNTVRKLCEMLLQTDSL</sequence>
<dbReference type="Pfam" id="PF08002">
    <property type="entry name" value="DUF1697"/>
    <property type="match status" value="1"/>
</dbReference>
<accession>A0A0X8GYQ2</accession>
<protein>
    <recommendedName>
        <fullName evidence="3">DUF1697 domain-containing protein</fullName>
    </recommendedName>
</protein>
<proteinExistence type="predicted"/>
<dbReference type="OrthoDB" id="9806494at2"/>
<organism evidence="1 2">
    <name type="scientific">Erysipelothrix larvae</name>
    <dbReference type="NCBI Taxonomy" id="1514105"/>
    <lineage>
        <taxon>Bacteria</taxon>
        <taxon>Bacillati</taxon>
        <taxon>Bacillota</taxon>
        <taxon>Erysipelotrichia</taxon>
        <taxon>Erysipelotrichales</taxon>
        <taxon>Erysipelotrichaceae</taxon>
        <taxon>Erysipelothrix</taxon>
    </lineage>
</organism>
<dbReference type="EMBL" id="CP013213">
    <property type="protein sequence ID" value="AMC92871.1"/>
    <property type="molecule type" value="Genomic_DNA"/>
</dbReference>
<gene>
    <name evidence="1" type="ORF">AOC36_02385</name>
</gene>
<dbReference type="PIRSF" id="PIRSF008502">
    <property type="entry name" value="UCP008502"/>
    <property type="match status" value="1"/>
</dbReference>
<keyword evidence="2" id="KW-1185">Reference proteome</keyword>
<reference evidence="1 2" key="1">
    <citation type="submission" date="2015-10" db="EMBL/GenBank/DDBJ databases">
        <title>Erysipelothrix larvae sp. LV19 isolated from the larval gut of the rhinoceros beetle, Trypoxylus dichotomus.</title>
        <authorList>
            <person name="Lim S."/>
            <person name="Kim B.-C."/>
        </authorList>
    </citation>
    <scope>NUCLEOTIDE SEQUENCE [LARGE SCALE GENOMIC DNA]</scope>
    <source>
        <strain evidence="1 2">LV19</strain>
    </source>
</reference>
<evidence type="ECO:0000313" key="2">
    <source>
        <dbReference type="Proteomes" id="UP000063781"/>
    </source>
</evidence>
<dbReference type="Gene3D" id="3.30.70.1260">
    <property type="entry name" value="bacterial protein sp0830 like"/>
    <property type="match status" value="1"/>
</dbReference>
<name>A0A0X8GYQ2_9FIRM</name>
<dbReference type="PANTHER" id="PTHR36439:SF1">
    <property type="entry name" value="DUF1697 DOMAIN-CONTAINING PROTEIN"/>
    <property type="match status" value="1"/>
</dbReference>
<dbReference type="InterPro" id="IPR012545">
    <property type="entry name" value="DUF1697"/>
</dbReference>
<dbReference type="KEGG" id="erl:AOC36_02385"/>